<dbReference type="SUPFAM" id="SSF53167">
    <property type="entry name" value="Purine and uridine phosphorylases"/>
    <property type="match status" value="1"/>
</dbReference>
<evidence type="ECO:0000259" key="1">
    <source>
        <dbReference type="Pfam" id="PF01048"/>
    </source>
</evidence>
<dbReference type="PANTHER" id="PTHR46832">
    <property type="entry name" value="5'-METHYLTHIOADENOSINE/S-ADENOSYLHOMOCYSTEINE NUCLEOSIDASE"/>
    <property type="match status" value="1"/>
</dbReference>
<protein>
    <submittedName>
        <fullName evidence="2">Nucleoside phosphorylase</fullName>
    </submittedName>
</protein>
<dbReference type="InterPro" id="IPR000845">
    <property type="entry name" value="Nucleoside_phosphorylase_d"/>
</dbReference>
<comment type="caution">
    <text evidence="2">The sequence shown here is derived from an EMBL/GenBank/DDBJ whole genome shotgun (WGS) entry which is preliminary data.</text>
</comment>
<organism evidence="2 3">
    <name type="scientific">Kibdelosporangium persicum</name>
    <dbReference type="NCBI Taxonomy" id="2698649"/>
    <lineage>
        <taxon>Bacteria</taxon>
        <taxon>Bacillati</taxon>
        <taxon>Actinomycetota</taxon>
        <taxon>Actinomycetes</taxon>
        <taxon>Pseudonocardiales</taxon>
        <taxon>Pseudonocardiaceae</taxon>
        <taxon>Kibdelosporangium</taxon>
    </lineage>
</organism>
<name>A0ABX2F4S9_9PSEU</name>
<proteinExistence type="predicted"/>
<dbReference type="Pfam" id="PF01048">
    <property type="entry name" value="PNP_UDP_1"/>
    <property type="match status" value="1"/>
</dbReference>
<evidence type="ECO:0000313" key="2">
    <source>
        <dbReference type="EMBL" id="NRN65820.1"/>
    </source>
</evidence>
<gene>
    <name evidence="2" type="ORF">GC106_30350</name>
</gene>
<reference evidence="2 3" key="1">
    <citation type="submission" date="2020-01" db="EMBL/GenBank/DDBJ databases">
        <title>Kibdelosporangium persica a novel Actinomycetes from a hot desert in Iran.</title>
        <authorList>
            <person name="Safaei N."/>
            <person name="Zaburannyi N."/>
            <person name="Mueller R."/>
            <person name="Wink J."/>
        </authorList>
    </citation>
    <scope>NUCLEOTIDE SEQUENCE [LARGE SCALE GENOMIC DNA]</scope>
    <source>
        <strain evidence="2 3">4NS15</strain>
    </source>
</reference>
<dbReference type="Gene3D" id="3.40.50.1580">
    <property type="entry name" value="Nucleoside phosphorylase domain"/>
    <property type="match status" value="1"/>
</dbReference>
<dbReference type="Proteomes" id="UP000763557">
    <property type="component" value="Unassembled WGS sequence"/>
</dbReference>
<accession>A0ABX2F4S9</accession>
<keyword evidence="3" id="KW-1185">Reference proteome</keyword>
<feature type="domain" description="Nucleoside phosphorylase" evidence="1">
    <location>
        <begin position="1"/>
        <end position="159"/>
    </location>
</feature>
<dbReference type="EMBL" id="JAAATY010000007">
    <property type="protein sequence ID" value="NRN65820.1"/>
    <property type="molecule type" value="Genomic_DNA"/>
</dbReference>
<evidence type="ECO:0000313" key="3">
    <source>
        <dbReference type="Proteomes" id="UP000763557"/>
    </source>
</evidence>
<dbReference type="PANTHER" id="PTHR46832:SF1">
    <property type="entry name" value="5'-METHYLTHIOADENOSINE_S-ADENOSYLHOMOCYSTEINE NUCLEOSIDASE"/>
    <property type="match status" value="1"/>
</dbReference>
<sequence length="266" mass="29275">MHPDLKFGDVVLAKKIYAIHGGKEDDTGFRPRPISWQPDHGHLQRAERVAEDDAWRNARPDRRRVEAKAVVRAIASGEVVLDSVDSPLARILKEQYNDAAAIEMEGAGAAVASHLNKSLPMVVLRGISDYANGQKEAADQDGWQEHAARNAAAFAVTLLTELIPDRWAASSQAARAVEEDLLYGSAEQQIAATDALSSGRFENAVSVLVRGFEATLDPDVTCRIIAALGRLRTILARDALRTLKPRYRIEELAIRRALEAWQEPLE</sequence>
<dbReference type="InterPro" id="IPR035994">
    <property type="entry name" value="Nucleoside_phosphorylase_sf"/>
</dbReference>